<dbReference type="EMBL" id="GGEC01082492">
    <property type="protein sequence ID" value="MBX62976.1"/>
    <property type="molecule type" value="Transcribed_RNA"/>
</dbReference>
<sequence length="134" mass="13775">MGNCWGSPARTPSSQTTPTTTTKPTAADASLSSSAGISHASSKAASSNVSIATSSGTSNATSSRDSLFLGVGNDEAYPNGQILPTPDLRRFSFVELKAATKNFRSDTVLGQGGFGKVYKGWLDNKAPGRAGVKM</sequence>
<dbReference type="Gene3D" id="3.30.200.20">
    <property type="entry name" value="Phosphorylase Kinase, domain 1"/>
    <property type="match status" value="1"/>
</dbReference>
<dbReference type="SUPFAM" id="SSF56112">
    <property type="entry name" value="Protein kinase-like (PK-like)"/>
    <property type="match status" value="1"/>
</dbReference>
<feature type="compositionally biased region" description="Low complexity" evidence="1">
    <location>
        <begin position="7"/>
        <end position="66"/>
    </location>
</feature>
<feature type="region of interest" description="Disordered" evidence="1">
    <location>
        <begin position="1"/>
        <end position="70"/>
    </location>
</feature>
<reference evidence="2" key="1">
    <citation type="submission" date="2018-02" db="EMBL/GenBank/DDBJ databases">
        <title>Rhizophora mucronata_Transcriptome.</title>
        <authorList>
            <person name="Meera S.P."/>
            <person name="Sreeshan A."/>
            <person name="Augustine A."/>
        </authorList>
    </citation>
    <scope>NUCLEOTIDE SEQUENCE</scope>
    <source>
        <tissue evidence="2">Leaf</tissue>
    </source>
</reference>
<dbReference type="InterPro" id="IPR011009">
    <property type="entry name" value="Kinase-like_dom_sf"/>
</dbReference>
<dbReference type="AlphaFoldDB" id="A0A2P2Q7K0"/>
<evidence type="ECO:0000256" key="1">
    <source>
        <dbReference type="SAM" id="MobiDB-lite"/>
    </source>
</evidence>
<organism evidence="2">
    <name type="scientific">Rhizophora mucronata</name>
    <name type="common">Asiatic mangrove</name>
    <dbReference type="NCBI Taxonomy" id="61149"/>
    <lineage>
        <taxon>Eukaryota</taxon>
        <taxon>Viridiplantae</taxon>
        <taxon>Streptophyta</taxon>
        <taxon>Embryophyta</taxon>
        <taxon>Tracheophyta</taxon>
        <taxon>Spermatophyta</taxon>
        <taxon>Magnoliopsida</taxon>
        <taxon>eudicotyledons</taxon>
        <taxon>Gunneridae</taxon>
        <taxon>Pentapetalae</taxon>
        <taxon>rosids</taxon>
        <taxon>fabids</taxon>
        <taxon>Malpighiales</taxon>
        <taxon>Rhizophoraceae</taxon>
        <taxon>Rhizophora</taxon>
    </lineage>
</organism>
<dbReference type="InterPro" id="IPR050823">
    <property type="entry name" value="Plant_Ser_Thr_Prot_Kinase"/>
</dbReference>
<dbReference type="PANTHER" id="PTHR45621">
    <property type="entry name" value="OS01G0588500 PROTEIN-RELATED"/>
    <property type="match status" value="1"/>
</dbReference>
<proteinExistence type="predicted"/>
<name>A0A2P2Q7K0_RHIMU</name>
<protein>
    <submittedName>
        <fullName evidence="2">Uncharacterized protein</fullName>
    </submittedName>
</protein>
<evidence type="ECO:0000313" key="2">
    <source>
        <dbReference type="EMBL" id="MBX62976.1"/>
    </source>
</evidence>
<accession>A0A2P2Q7K0</accession>